<evidence type="ECO:0000256" key="5">
    <source>
        <dbReference type="ARBA" id="ARBA00023132"/>
    </source>
</evidence>
<evidence type="ECO:0000256" key="6">
    <source>
        <dbReference type="ARBA" id="ARBA00023242"/>
    </source>
</evidence>
<keyword evidence="5 7" id="KW-0906">Nuclear pore complex</keyword>
<accession>A0ABR1EY24</accession>
<evidence type="ECO:0000256" key="7">
    <source>
        <dbReference type="RuleBase" id="RU365072"/>
    </source>
</evidence>
<dbReference type="PANTHER" id="PTHR13003:SF2">
    <property type="entry name" value="NUCLEAR PORE COMPLEX PROTEIN NUP107"/>
    <property type="match status" value="1"/>
</dbReference>
<keyword evidence="3" id="KW-0653">Protein transport</keyword>
<evidence type="ECO:0000256" key="1">
    <source>
        <dbReference type="ARBA" id="ARBA00022448"/>
    </source>
</evidence>
<reference evidence="9 10" key="1">
    <citation type="submission" date="2024-03" db="EMBL/GenBank/DDBJ databases">
        <title>Genome-scale model development and genomic sequencing of the oleaginous clade Lipomyces.</title>
        <authorList>
            <consortium name="Lawrence Berkeley National Laboratory"/>
            <person name="Czajka J.J."/>
            <person name="Han Y."/>
            <person name="Kim J."/>
            <person name="Mondo S.J."/>
            <person name="Hofstad B.A."/>
            <person name="Robles A."/>
            <person name="Haridas S."/>
            <person name="Riley R."/>
            <person name="LaButti K."/>
            <person name="Pangilinan J."/>
            <person name="Andreopoulos W."/>
            <person name="Lipzen A."/>
            <person name="Yan J."/>
            <person name="Wang M."/>
            <person name="Ng V."/>
            <person name="Grigoriev I.V."/>
            <person name="Spatafora J.W."/>
            <person name="Magnuson J.K."/>
            <person name="Baker S.E."/>
            <person name="Pomraning K.R."/>
        </authorList>
    </citation>
    <scope>NUCLEOTIDE SEQUENCE [LARGE SCALE GENOMIC DNA]</scope>
    <source>
        <strain evidence="9 10">Phaff 52-87</strain>
    </source>
</reference>
<dbReference type="GeneID" id="90040097"/>
<dbReference type="Gene3D" id="1.20.190.50">
    <property type="match status" value="1"/>
</dbReference>
<dbReference type="PANTHER" id="PTHR13003">
    <property type="entry name" value="NUP107-RELATED"/>
    <property type="match status" value="1"/>
</dbReference>
<keyword evidence="4 7" id="KW-0811">Translocation</keyword>
<dbReference type="Gene3D" id="1.10.3450.20">
    <property type="match status" value="1"/>
</dbReference>
<keyword evidence="6 7" id="KW-0539">Nucleus</keyword>
<dbReference type="EMBL" id="JBBJBU010000017">
    <property type="protein sequence ID" value="KAK7202499.1"/>
    <property type="molecule type" value="Genomic_DNA"/>
</dbReference>
<proteinExistence type="inferred from homology"/>
<feature type="region of interest" description="Disordered" evidence="8">
    <location>
        <begin position="684"/>
        <end position="706"/>
    </location>
</feature>
<dbReference type="Pfam" id="PF04121">
    <property type="entry name" value="Nup84_Nup100"/>
    <property type="match status" value="1"/>
</dbReference>
<keyword evidence="10" id="KW-1185">Reference proteome</keyword>
<keyword evidence="2" id="KW-0509">mRNA transport</keyword>
<comment type="subcellular location">
    <subcellularLocation>
        <location evidence="7">Nucleus</location>
        <location evidence="7">Nuclear pore complex</location>
    </subcellularLocation>
    <subcellularLocation>
        <location evidence="7">Nucleus membrane</location>
    </subcellularLocation>
</comment>
<organism evidence="9 10">
    <name type="scientific">Myxozyma melibiosi</name>
    <dbReference type="NCBI Taxonomy" id="54550"/>
    <lineage>
        <taxon>Eukaryota</taxon>
        <taxon>Fungi</taxon>
        <taxon>Dikarya</taxon>
        <taxon>Ascomycota</taxon>
        <taxon>Saccharomycotina</taxon>
        <taxon>Lipomycetes</taxon>
        <taxon>Lipomycetales</taxon>
        <taxon>Lipomycetaceae</taxon>
        <taxon>Myxozyma</taxon>
    </lineage>
</organism>
<comment type="subunit">
    <text evidence="7">Part of the nuclear pore complex (NPC).</text>
</comment>
<evidence type="ECO:0000256" key="3">
    <source>
        <dbReference type="ARBA" id="ARBA00022927"/>
    </source>
</evidence>
<protein>
    <recommendedName>
        <fullName evidence="7">Nuclear pore complex protein</fullName>
    </recommendedName>
</protein>
<evidence type="ECO:0000313" key="10">
    <source>
        <dbReference type="Proteomes" id="UP001498771"/>
    </source>
</evidence>
<keyword evidence="7" id="KW-0472">Membrane</keyword>
<evidence type="ECO:0000256" key="2">
    <source>
        <dbReference type="ARBA" id="ARBA00022816"/>
    </source>
</evidence>
<sequence>MPVEVLKAPPPTPGSARRLRRALPARKTHDVSTFKKEKLNDDFSELDEFAKVFENANDDPFDTVRGYGRIANSRVDKLISIDAPPEDITAWSLESSTWALVNDLYMYRTAPPKPPLNLYKTTSNTVAEESFYRQNGAARETLIVISWLQKYGIPFASRDRAISKPELRGIKWQFTRAHTKKAKVAFGGFSGSSQQIAQIKSLDLDAPLRENAGIASEDSAYEHELFRYIFSLLQRGDYQAATTVCEATGNFSLVAAINGLVEYRDPLIDGVTIDTEEATSRGTKRKALWRRMCLQVCRSPKVDKYERAIYGLLCGDLDSVLAVSQGWEAQLLAYAQHLAVTQLETFFSATDRLNISMGELRPFPQSVHNSSLGDILRILASPTSSDEQVRSESEAPFRYLQGSIINNVLHLMIANVRSQIEQSLAGDTENENTIIGERYMLRFLAHLILFLRGIGLDSEVSEDDAVSILQFYIEDLVVCGKGRLVPLYVAQLPPSAAVEAYSYLLADIAADARARSEQFALADKFGLDVATTLRRTVQRVFDDLEDRFPAVVSSAEFDFSESETDDEGQLTGSLLWLVDAGMWGDVVASANALYVRYLLAGRIGAAVVFQSKLGASQVHIAVEQLARSGEDAMTMMVTDEDNGSADAEMIMQAAKYRAEFMQYEALVEAVRMIKQWDGLMAEKPVAPSKGDRARPRWSGNDGSEKESGKFLHAWKNKARNLLNQVQAPLIDIIEHWMVDVELSAIEDGDKTQADAIHRLRVLYVPYMLFELHRIFTDAAMVKTSYAIRGFELVNLVAESTDEMSLGRLLIESEKLSDYLVAVAQLALVVGADPTNGLWRV</sequence>
<name>A0ABR1EY24_9ASCO</name>
<comment type="similarity">
    <text evidence="7">Belongs to the nucleoporin Nup84/Nup107 family.</text>
</comment>
<evidence type="ECO:0000256" key="4">
    <source>
        <dbReference type="ARBA" id="ARBA00023010"/>
    </source>
</evidence>
<evidence type="ECO:0000256" key="8">
    <source>
        <dbReference type="SAM" id="MobiDB-lite"/>
    </source>
</evidence>
<evidence type="ECO:0000313" key="9">
    <source>
        <dbReference type="EMBL" id="KAK7202499.1"/>
    </source>
</evidence>
<gene>
    <name evidence="9" type="ORF">BZA70DRAFT_297956</name>
</gene>
<comment type="caution">
    <text evidence="9">The sequence shown here is derived from an EMBL/GenBank/DDBJ whole genome shotgun (WGS) entry which is preliminary data.</text>
</comment>
<dbReference type="Proteomes" id="UP001498771">
    <property type="component" value="Unassembled WGS sequence"/>
</dbReference>
<keyword evidence="1 7" id="KW-0813">Transport</keyword>
<dbReference type="RefSeq" id="XP_064765532.1">
    <property type="nucleotide sequence ID" value="XM_064914585.1"/>
</dbReference>
<comment type="function">
    <text evidence="7">Functions as a component of the nuclear pore complex (NPC).</text>
</comment>
<dbReference type="InterPro" id="IPR007252">
    <property type="entry name" value="Nup84/Nup107"/>
</dbReference>